<dbReference type="InterPro" id="IPR015424">
    <property type="entry name" value="PyrdxlP-dep_Trfase"/>
</dbReference>
<dbReference type="STRING" id="331117.A1D5R8"/>
<dbReference type="GeneID" id="4589834"/>
<dbReference type="InterPro" id="IPR050087">
    <property type="entry name" value="AON_synthase_class-II"/>
</dbReference>
<proteinExistence type="inferred from homology"/>
<keyword evidence="3" id="KW-0808">Transferase</keyword>
<accession>A1D5R8</accession>
<reference evidence="6" key="1">
    <citation type="journal article" date="2008" name="PLoS Genet.">
        <title>Genomic islands in the pathogenic filamentous fungus Aspergillus fumigatus.</title>
        <authorList>
            <person name="Fedorova N.D."/>
            <person name="Khaldi N."/>
            <person name="Joardar V.S."/>
            <person name="Maiti R."/>
            <person name="Amedeo P."/>
            <person name="Anderson M.J."/>
            <person name="Crabtree J."/>
            <person name="Silva J.C."/>
            <person name="Badger J.H."/>
            <person name="Albarraq A."/>
            <person name="Angiuoli S."/>
            <person name="Bussey H."/>
            <person name="Bowyer P."/>
            <person name="Cotty P.J."/>
            <person name="Dyer P.S."/>
            <person name="Egan A."/>
            <person name="Galens K."/>
            <person name="Fraser-Liggett C.M."/>
            <person name="Haas B.J."/>
            <person name="Inman J.M."/>
            <person name="Kent R."/>
            <person name="Lemieux S."/>
            <person name="Malavazi I."/>
            <person name="Orvis J."/>
            <person name="Roemer T."/>
            <person name="Ronning C.M."/>
            <person name="Sundaram J.P."/>
            <person name="Sutton G."/>
            <person name="Turner G."/>
            <person name="Venter J.C."/>
            <person name="White O.R."/>
            <person name="Whitty B.R."/>
            <person name="Youngman P."/>
            <person name="Wolfe K.H."/>
            <person name="Goldman G.H."/>
            <person name="Wortman J.R."/>
            <person name="Jiang B."/>
            <person name="Denning D.W."/>
            <person name="Nierman W.C."/>
        </authorList>
    </citation>
    <scope>NUCLEOTIDE SEQUENCE [LARGE SCALE GENOMIC DNA]</scope>
    <source>
        <strain evidence="6">ATCC 1020 / DSM 3700 / CBS 544.65 / FGSC A1164 / JCM 1740 / NRRL 181 / WB 181</strain>
    </source>
</reference>
<organism evidence="5 6">
    <name type="scientific">Neosartorya fischeri (strain ATCC 1020 / DSM 3700 / CBS 544.65 / FGSC A1164 / JCM 1740 / NRRL 181 / WB 181)</name>
    <name type="common">Aspergillus fischerianus</name>
    <dbReference type="NCBI Taxonomy" id="331117"/>
    <lineage>
        <taxon>Eukaryota</taxon>
        <taxon>Fungi</taxon>
        <taxon>Dikarya</taxon>
        <taxon>Ascomycota</taxon>
        <taxon>Pezizomycotina</taxon>
        <taxon>Eurotiomycetes</taxon>
        <taxon>Eurotiomycetidae</taxon>
        <taxon>Eurotiales</taxon>
        <taxon>Aspergillaceae</taxon>
        <taxon>Aspergillus</taxon>
        <taxon>Aspergillus subgen. Fumigati</taxon>
    </lineage>
</organism>
<dbReference type="OrthoDB" id="2382073at2759"/>
<keyword evidence="6" id="KW-1185">Reference proteome</keyword>
<dbReference type="KEGG" id="nfi:NFIA_062230"/>
<evidence type="ECO:0000256" key="4">
    <source>
        <dbReference type="ARBA" id="ARBA00022898"/>
    </source>
</evidence>
<evidence type="ECO:0000313" key="6">
    <source>
        <dbReference type="Proteomes" id="UP000006702"/>
    </source>
</evidence>
<dbReference type="AlphaFoldDB" id="A1D5R8"/>
<dbReference type="HOGENOM" id="CLU_1107389_0_0_1"/>
<dbReference type="InterPro" id="IPR015422">
    <property type="entry name" value="PyrdxlP-dep_Trfase_small"/>
</dbReference>
<dbReference type="VEuPathDB" id="FungiDB:NFIA_062230"/>
<dbReference type="eggNOG" id="KOG1359">
    <property type="taxonomic scope" value="Eukaryota"/>
</dbReference>
<dbReference type="GO" id="GO:0016740">
    <property type="term" value="F:transferase activity"/>
    <property type="evidence" value="ECO:0007669"/>
    <property type="project" value="UniProtKB-KW"/>
</dbReference>
<dbReference type="Proteomes" id="UP000006702">
    <property type="component" value="Unassembled WGS sequence"/>
</dbReference>
<comment type="cofactor">
    <cofactor evidence="1">
        <name>pyridoxal 5'-phosphate</name>
        <dbReference type="ChEBI" id="CHEBI:597326"/>
    </cofactor>
</comment>
<sequence>MADTEADYNRFHLSSVFIGRSMVNPNFNHQEGAIYCGATGGVILCNKTVRSALVNSARSLTYSGAPSVPMVASIRAGYHLLMSGETQKVFERFLFPPRSAGTYADADAPCQEQTAIQTIVKYFFQTLLDHPVWGEGMDEGLIDVPLAEDWEGRPFHSHIVPLRTRNGHEHYLFAHLAMANMNAYAISYPIVPKGTGRIRLVFHAHNTEQEVDRLVETVADWVTEMLELERSGSKHALPRAARAAYSMGLSS</sequence>
<protein>
    <submittedName>
        <fullName evidence="5">Uncharacterized protein</fullName>
    </submittedName>
</protein>
<dbReference type="Gene3D" id="3.90.1150.10">
    <property type="entry name" value="Aspartate Aminotransferase, domain 1"/>
    <property type="match status" value="1"/>
</dbReference>
<dbReference type="SUPFAM" id="SSF53383">
    <property type="entry name" value="PLP-dependent transferases"/>
    <property type="match status" value="1"/>
</dbReference>
<dbReference type="PANTHER" id="PTHR13693:SF77">
    <property type="entry name" value="8-AMINO-7-OXONONANOATE SYNTHASE"/>
    <property type="match status" value="1"/>
</dbReference>
<comment type="similarity">
    <text evidence="2">Belongs to the class-II pyridoxal-phosphate-dependent aminotransferase family. BioF subfamily.</text>
</comment>
<evidence type="ECO:0000256" key="3">
    <source>
        <dbReference type="ARBA" id="ARBA00022679"/>
    </source>
</evidence>
<evidence type="ECO:0000256" key="1">
    <source>
        <dbReference type="ARBA" id="ARBA00001933"/>
    </source>
</evidence>
<dbReference type="InterPro" id="IPR015421">
    <property type="entry name" value="PyrdxlP-dep_Trfase_major"/>
</dbReference>
<gene>
    <name evidence="5" type="ORF">NFIA_062230</name>
</gene>
<dbReference type="EMBL" id="DS027690">
    <property type="protein sequence ID" value="EAW21062.1"/>
    <property type="molecule type" value="Genomic_DNA"/>
</dbReference>
<dbReference type="RefSeq" id="XP_001262959.1">
    <property type="nucleotide sequence ID" value="XM_001262958.1"/>
</dbReference>
<keyword evidence="4" id="KW-0663">Pyridoxal phosphate</keyword>
<evidence type="ECO:0000313" key="5">
    <source>
        <dbReference type="EMBL" id="EAW21062.1"/>
    </source>
</evidence>
<name>A1D5R8_NEOFI</name>
<dbReference type="Gene3D" id="3.40.640.10">
    <property type="entry name" value="Type I PLP-dependent aspartate aminotransferase-like (Major domain)"/>
    <property type="match status" value="1"/>
</dbReference>
<dbReference type="PANTHER" id="PTHR13693">
    <property type="entry name" value="CLASS II AMINOTRANSFERASE/8-AMINO-7-OXONONANOATE SYNTHASE"/>
    <property type="match status" value="1"/>
</dbReference>
<evidence type="ECO:0000256" key="2">
    <source>
        <dbReference type="ARBA" id="ARBA00010008"/>
    </source>
</evidence>
<dbReference type="GO" id="GO:0009102">
    <property type="term" value="P:biotin biosynthetic process"/>
    <property type="evidence" value="ECO:0007669"/>
    <property type="project" value="TreeGrafter"/>
</dbReference>